<dbReference type="EMBL" id="MG777469">
    <property type="protein sequence ID" value="AUW30699.1"/>
    <property type="molecule type" value="Genomic_DNA"/>
</dbReference>
<reference evidence="1" key="1">
    <citation type="submission" date="2017-12" db="EMBL/GenBank/DDBJ databases">
        <title>Genome Sequencing Reveals a Rich Biosynthetic Potential.</title>
        <authorList>
            <person name="Bertrand R.L."/>
            <person name="Abdel-Hameed M.E."/>
            <person name="Sorensen J.L."/>
        </authorList>
    </citation>
    <scope>NUCLEOTIDE SEQUENCE</scope>
</reference>
<organism evidence="1">
    <name type="scientific">Cladonia uncialis subsp. uncialis</name>
    <dbReference type="NCBI Taxonomy" id="180999"/>
    <lineage>
        <taxon>Eukaryota</taxon>
        <taxon>Fungi</taxon>
        <taxon>Dikarya</taxon>
        <taxon>Ascomycota</taxon>
        <taxon>Pezizomycotina</taxon>
        <taxon>Lecanoromycetes</taxon>
        <taxon>OSLEUM clade</taxon>
        <taxon>Lecanoromycetidae</taxon>
        <taxon>Lecanorales</taxon>
        <taxon>Lecanorineae</taxon>
        <taxon>Cladoniaceae</taxon>
        <taxon>Cladonia</taxon>
    </lineage>
</organism>
<sequence length="132" mass="15698">MYTGRGSPPRGKTTTSLLKRARTAPANQSNLTQQTVSSYRLQWDKLRRYLETRFSQDNYPNYVFDFKERKINKDRYVFMVPEALNSVIYFNHNLYSIWSLLLIPGQRDDFEIELLRDPRTDNALDREQSLEP</sequence>
<accession>A0A2K9YCX7</accession>
<proteinExistence type="predicted"/>
<name>A0A2K9YCX7_CLAUC</name>
<dbReference type="AlphaFoldDB" id="A0A2K9YCX7"/>
<evidence type="ECO:0000313" key="1">
    <source>
        <dbReference type="EMBL" id="AUW30699.1"/>
    </source>
</evidence>
<protein>
    <submittedName>
        <fullName evidence="1">Uncharacterized protein</fullName>
    </submittedName>
</protein>